<keyword evidence="1" id="KW-0732">Signal</keyword>
<feature type="chain" id="PRO_5004560641" description="CBM1 domain-containing protein" evidence="1">
    <location>
        <begin position="21"/>
        <end position="295"/>
    </location>
</feature>
<reference evidence="2 3" key="1">
    <citation type="journal article" date="2013" name="PLoS Genet.">
        <title>Genomic mechanisms accounting for the adaptation to parasitism in nematode-trapping fungi.</title>
        <authorList>
            <person name="Meerupati T."/>
            <person name="Andersson K.M."/>
            <person name="Friman E."/>
            <person name="Kumar D."/>
            <person name="Tunlid A."/>
            <person name="Ahren D."/>
        </authorList>
    </citation>
    <scope>NUCLEOTIDE SEQUENCE [LARGE SCALE GENOMIC DNA]</scope>
    <source>
        <strain evidence="2 3">CBS 200.50</strain>
    </source>
</reference>
<keyword evidence="3" id="KW-1185">Reference proteome</keyword>
<evidence type="ECO:0000313" key="3">
    <source>
        <dbReference type="Proteomes" id="UP000015100"/>
    </source>
</evidence>
<gene>
    <name evidence="2" type="ORF">H072_3409</name>
</gene>
<comment type="caution">
    <text evidence="2">The sequence shown here is derived from an EMBL/GenBank/DDBJ whole genome shotgun (WGS) entry which is preliminary data.</text>
</comment>
<evidence type="ECO:0000256" key="1">
    <source>
        <dbReference type="SAM" id="SignalP"/>
    </source>
</evidence>
<organism evidence="2 3">
    <name type="scientific">Dactylellina haptotyla (strain CBS 200.50)</name>
    <name type="common">Nematode-trapping fungus</name>
    <name type="synonym">Monacrosporium haptotylum</name>
    <dbReference type="NCBI Taxonomy" id="1284197"/>
    <lineage>
        <taxon>Eukaryota</taxon>
        <taxon>Fungi</taxon>
        <taxon>Dikarya</taxon>
        <taxon>Ascomycota</taxon>
        <taxon>Pezizomycotina</taxon>
        <taxon>Orbiliomycetes</taxon>
        <taxon>Orbiliales</taxon>
        <taxon>Orbiliaceae</taxon>
        <taxon>Dactylellina</taxon>
    </lineage>
</organism>
<dbReference type="Proteomes" id="UP000015100">
    <property type="component" value="Unassembled WGS sequence"/>
</dbReference>
<name>S8AHT3_DACHA</name>
<dbReference type="OrthoDB" id="5356440at2759"/>
<dbReference type="AlphaFoldDB" id="S8AHT3"/>
<dbReference type="OMA" id="HYNERTT"/>
<dbReference type="EMBL" id="AQGS01000107">
    <property type="protein sequence ID" value="EPS42600.1"/>
    <property type="molecule type" value="Genomic_DNA"/>
</dbReference>
<reference evidence="3" key="2">
    <citation type="submission" date="2013-04" db="EMBL/GenBank/DDBJ databases">
        <title>Genomic mechanisms accounting for the adaptation to parasitism in nematode-trapping fungi.</title>
        <authorList>
            <person name="Ahren D.G."/>
        </authorList>
    </citation>
    <scope>NUCLEOTIDE SEQUENCE [LARGE SCALE GENOMIC DNA]</scope>
    <source>
        <strain evidence="3">CBS 200.50</strain>
    </source>
</reference>
<evidence type="ECO:0000313" key="2">
    <source>
        <dbReference type="EMBL" id="EPS42600.1"/>
    </source>
</evidence>
<protein>
    <recommendedName>
        <fullName evidence="4">CBM1 domain-containing protein</fullName>
    </recommendedName>
</protein>
<accession>S8AHT3</accession>
<dbReference type="HOGENOM" id="CLU_943396_0_0_1"/>
<evidence type="ECO:0008006" key="4">
    <source>
        <dbReference type="Google" id="ProtNLM"/>
    </source>
</evidence>
<sequence>MRFVLPALSTFLLLADIVTASAIAAVERENEKRTYKPVKILTISKIVEILKCSKADKFCSSWLHYSSKTKTTTKTKTVTKTTTKKKTVTVTDCITTEPYVYDTTTLFIGPVTTITELDVTSTAVSLVFAGPIISAEDKKVKRWNDRYPDPRLTGQPSASISKGCSSYVRTPGTKIKTVTKTKTATTTRTSSVTIKECAITDYSLILATTTAPSSTVEGPGFHTVTVATTTETIQYFCWPAGFGCATEVPIPCCDPVTPLACQTVPGMGGHWCGPTDPDLFSSYWSLTATTTATAP</sequence>
<proteinExistence type="predicted"/>
<feature type="signal peptide" evidence="1">
    <location>
        <begin position="1"/>
        <end position="20"/>
    </location>
</feature>